<reference evidence="2 3" key="1">
    <citation type="submission" date="2016-10" db="EMBL/GenBank/DDBJ databases">
        <title>Proteomics and genomics reveal pathogen-plant mechanisms compatible with a hemibiotrophic lifestyle of Diplodia corticola.</title>
        <authorList>
            <person name="Fernandes I."/>
            <person name="De Jonge R."/>
            <person name="Van De Peer Y."/>
            <person name="Devreese B."/>
            <person name="Alves A."/>
            <person name="Esteves A.C."/>
        </authorList>
    </citation>
    <scope>NUCLEOTIDE SEQUENCE [LARGE SCALE GENOMIC DNA]</scope>
    <source>
        <strain evidence="2 3">CBS 112549</strain>
    </source>
</reference>
<sequence length="71" mass="8118">MLRNIPNQMTTYDLEALTRWVHGKFDFLHLRIDFANTVGCAFVSFDMPMTIVDVKSKLDASGLPEDPDSRE</sequence>
<keyword evidence="3" id="KW-1185">Reference proteome</keyword>
<accession>A0A1J9QP42</accession>
<evidence type="ECO:0000313" key="2">
    <source>
        <dbReference type="EMBL" id="OJD30217.1"/>
    </source>
</evidence>
<name>A0A1J9QP42_9PEZI</name>
<dbReference type="STRING" id="236234.A0A1J9QP42"/>
<dbReference type="AlphaFoldDB" id="A0A1J9QP42"/>
<protein>
    <submittedName>
        <fullName evidence="2">Meiosis protein mei2</fullName>
    </submittedName>
</protein>
<evidence type="ECO:0000313" key="3">
    <source>
        <dbReference type="Proteomes" id="UP000183809"/>
    </source>
</evidence>
<organism evidence="2 3">
    <name type="scientific">Diplodia corticola</name>
    <dbReference type="NCBI Taxonomy" id="236234"/>
    <lineage>
        <taxon>Eukaryota</taxon>
        <taxon>Fungi</taxon>
        <taxon>Dikarya</taxon>
        <taxon>Ascomycota</taxon>
        <taxon>Pezizomycotina</taxon>
        <taxon>Dothideomycetes</taxon>
        <taxon>Dothideomycetes incertae sedis</taxon>
        <taxon>Botryosphaeriales</taxon>
        <taxon>Botryosphaeriaceae</taxon>
        <taxon>Diplodia</taxon>
    </lineage>
</organism>
<comment type="caution">
    <text evidence="2">The sequence shown here is derived from an EMBL/GenBank/DDBJ whole genome shotgun (WGS) entry which is preliminary data.</text>
</comment>
<dbReference type="EMBL" id="MNUE01000064">
    <property type="protein sequence ID" value="OJD30217.1"/>
    <property type="molecule type" value="Genomic_DNA"/>
</dbReference>
<dbReference type="Pfam" id="PF04059">
    <property type="entry name" value="RRM_2"/>
    <property type="match status" value="1"/>
</dbReference>
<dbReference type="InterPro" id="IPR007201">
    <property type="entry name" value="Mei2-like_Rrm_C"/>
</dbReference>
<dbReference type="Proteomes" id="UP000183809">
    <property type="component" value="Unassembled WGS sequence"/>
</dbReference>
<feature type="domain" description="Mei2-like C-terminal RNA recognition motif" evidence="1">
    <location>
        <begin position="1"/>
        <end position="55"/>
    </location>
</feature>
<dbReference type="RefSeq" id="XP_020126477.1">
    <property type="nucleotide sequence ID" value="XM_020278184.1"/>
</dbReference>
<proteinExistence type="predicted"/>
<dbReference type="GeneID" id="31018445"/>
<gene>
    <name evidence="2" type="ORF">BKCO1_6400031</name>
</gene>
<evidence type="ECO:0000259" key="1">
    <source>
        <dbReference type="Pfam" id="PF04059"/>
    </source>
</evidence>
<dbReference type="OrthoDB" id="417481at2759"/>